<evidence type="ECO:0000259" key="8">
    <source>
        <dbReference type="Pfam" id="PF00462"/>
    </source>
</evidence>
<dbReference type="KEGG" id="tsin:OXH18_25065"/>
<dbReference type="InterPro" id="IPR011900">
    <property type="entry name" value="GRX_bact"/>
</dbReference>
<comment type="similarity">
    <text evidence="2 7">Belongs to the glutaredoxin family.</text>
</comment>
<protein>
    <recommendedName>
        <fullName evidence="7">Glutaredoxin</fullName>
    </recommendedName>
</protein>
<evidence type="ECO:0000313" key="10">
    <source>
        <dbReference type="Proteomes" id="UP001163152"/>
    </source>
</evidence>
<keyword evidence="5" id="KW-1015">Disulfide bond</keyword>
<evidence type="ECO:0000256" key="2">
    <source>
        <dbReference type="ARBA" id="ARBA00007787"/>
    </source>
</evidence>
<evidence type="ECO:0000256" key="5">
    <source>
        <dbReference type="ARBA" id="ARBA00023157"/>
    </source>
</evidence>
<dbReference type="FunFam" id="3.40.30.10:FF:000018">
    <property type="entry name" value="Glutaredoxin"/>
    <property type="match status" value="1"/>
</dbReference>
<dbReference type="PROSITE" id="PS00195">
    <property type="entry name" value="GLUTAREDOXIN_1"/>
    <property type="match status" value="1"/>
</dbReference>
<dbReference type="InterPro" id="IPR036249">
    <property type="entry name" value="Thioredoxin-like_sf"/>
</dbReference>
<dbReference type="RefSeq" id="WP_268610285.1">
    <property type="nucleotide sequence ID" value="NZ_CP113797.1"/>
</dbReference>
<dbReference type="AlphaFoldDB" id="A0A9E9C7I5"/>
<accession>A0A9E9C7I5</accession>
<reference evidence="9" key="1">
    <citation type="submission" date="2022-12" db="EMBL/GenBank/DDBJ databases">
        <title>Polyphasic identification of a Novel Hot-Spring Cyanobacterium Ocullathermofonsia sinensis gen nov. sp. nov. and Genomic Insights on its Adaptations to the Thermal Habitat.</title>
        <authorList>
            <person name="Daroch M."/>
            <person name="Tang J."/>
            <person name="Jiang Y."/>
        </authorList>
    </citation>
    <scope>NUCLEOTIDE SEQUENCE</scope>
    <source>
        <strain evidence="9">PKUAC-SCTA174</strain>
    </source>
</reference>
<keyword evidence="7" id="KW-0963">Cytoplasm</keyword>
<evidence type="ECO:0000256" key="1">
    <source>
        <dbReference type="ARBA" id="ARBA00002549"/>
    </source>
</evidence>
<dbReference type="Proteomes" id="UP001163152">
    <property type="component" value="Chromosome"/>
</dbReference>
<keyword evidence="3 7" id="KW-0813">Transport</keyword>
<dbReference type="InterPro" id="IPR002109">
    <property type="entry name" value="Glutaredoxin"/>
</dbReference>
<feature type="domain" description="Glutaredoxin" evidence="8">
    <location>
        <begin position="20"/>
        <end position="80"/>
    </location>
</feature>
<sequence length="109" mass="12427">MQNLINFFLGHSSEQVKANVEIYTWQTCPYCIRAKVLLRWKGVKFTEYKIDGDGAARVKMAERARGRRTVPQIFINDQHIGGCDDLYALDRQGKLDPLLMQPPTLSPSS</sequence>
<proteinExistence type="inferred from homology"/>
<dbReference type="GO" id="GO:0015038">
    <property type="term" value="F:glutathione disulfide oxidoreductase activity"/>
    <property type="evidence" value="ECO:0007669"/>
    <property type="project" value="UniProtKB-UniRule"/>
</dbReference>
<dbReference type="NCBIfam" id="TIGR02181">
    <property type="entry name" value="GRX_bact"/>
    <property type="match status" value="1"/>
</dbReference>
<keyword evidence="4 7" id="KW-0249">Electron transport</keyword>
<keyword evidence="10" id="KW-1185">Reference proteome</keyword>
<dbReference type="GO" id="GO:0045454">
    <property type="term" value="P:cell redox homeostasis"/>
    <property type="evidence" value="ECO:0007669"/>
    <property type="project" value="InterPro"/>
</dbReference>
<dbReference type="PANTHER" id="PTHR45694">
    <property type="entry name" value="GLUTAREDOXIN 2"/>
    <property type="match status" value="1"/>
</dbReference>
<dbReference type="CDD" id="cd03418">
    <property type="entry name" value="GRX_GRXb_1_3_like"/>
    <property type="match status" value="1"/>
</dbReference>
<evidence type="ECO:0000313" key="9">
    <source>
        <dbReference type="EMBL" id="WAL60394.1"/>
    </source>
</evidence>
<evidence type="ECO:0000256" key="7">
    <source>
        <dbReference type="RuleBase" id="RU364065"/>
    </source>
</evidence>
<evidence type="ECO:0000256" key="6">
    <source>
        <dbReference type="ARBA" id="ARBA00023284"/>
    </source>
</evidence>
<gene>
    <name evidence="9" type="primary">grxC</name>
    <name evidence="9" type="ORF">OXH18_25065</name>
</gene>
<keyword evidence="6 7" id="KW-0676">Redox-active center</keyword>
<dbReference type="Gene3D" id="3.40.30.10">
    <property type="entry name" value="Glutaredoxin"/>
    <property type="match status" value="1"/>
</dbReference>
<dbReference type="GO" id="GO:0034599">
    <property type="term" value="P:cellular response to oxidative stress"/>
    <property type="evidence" value="ECO:0007669"/>
    <property type="project" value="TreeGrafter"/>
</dbReference>
<dbReference type="Pfam" id="PF00462">
    <property type="entry name" value="Glutaredoxin"/>
    <property type="match status" value="1"/>
</dbReference>
<dbReference type="SUPFAM" id="SSF52833">
    <property type="entry name" value="Thioredoxin-like"/>
    <property type="match status" value="1"/>
</dbReference>
<dbReference type="InterPro" id="IPR014025">
    <property type="entry name" value="Glutaredoxin_subgr"/>
</dbReference>
<dbReference type="PANTHER" id="PTHR45694:SF18">
    <property type="entry name" value="GLUTAREDOXIN-1-RELATED"/>
    <property type="match status" value="1"/>
</dbReference>
<evidence type="ECO:0000256" key="3">
    <source>
        <dbReference type="ARBA" id="ARBA00022448"/>
    </source>
</evidence>
<dbReference type="InterPro" id="IPR011767">
    <property type="entry name" value="GLR_AS"/>
</dbReference>
<name>A0A9E9C7I5_9CYAN</name>
<organism evidence="9 10">
    <name type="scientific">Thermocoleostomius sinensis A174</name>
    <dbReference type="NCBI Taxonomy" id="2016057"/>
    <lineage>
        <taxon>Bacteria</taxon>
        <taxon>Bacillati</taxon>
        <taxon>Cyanobacteriota</taxon>
        <taxon>Cyanophyceae</taxon>
        <taxon>Oculatellales</taxon>
        <taxon>Oculatellaceae</taxon>
        <taxon>Thermocoleostomius</taxon>
    </lineage>
</organism>
<dbReference type="PROSITE" id="PS51354">
    <property type="entry name" value="GLUTAREDOXIN_2"/>
    <property type="match status" value="1"/>
</dbReference>
<dbReference type="PRINTS" id="PR00160">
    <property type="entry name" value="GLUTAREDOXIN"/>
</dbReference>
<evidence type="ECO:0000256" key="4">
    <source>
        <dbReference type="ARBA" id="ARBA00022982"/>
    </source>
</evidence>
<dbReference type="GO" id="GO:0005737">
    <property type="term" value="C:cytoplasm"/>
    <property type="evidence" value="ECO:0007669"/>
    <property type="project" value="TreeGrafter"/>
</dbReference>
<comment type="function">
    <text evidence="1 7">Has a glutathione-disulfide oxidoreductase activity in the presence of NADPH and glutathione reductase. Reduces low molecular weight disulfides and proteins.</text>
</comment>
<dbReference type="EMBL" id="CP113797">
    <property type="protein sequence ID" value="WAL60394.1"/>
    <property type="molecule type" value="Genomic_DNA"/>
</dbReference>